<evidence type="ECO:0000313" key="2">
    <source>
        <dbReference type="EMBL" id="KAK5701722.1"/>
    </source>
</evidence>
<comment type="caution">
    <text evidence="2">The sequence shown here is derived from an EMBL/GenBank/DDBJ whole genome shotgun (WGS) entry which is preliminary data.</text>
</comment>
<organism evidence="2 3">
    <name type="scientific">Elasticomyces elasticus</name>
    <dbReference type="NCBI Taxonomy" id="574655"/>
    <lineage>
        <taxon>Eukaryota</taxon>
        <taxon>Fungi</taxon>
        <taxon>Dikarya</taxon>
        <taxon>Ascomycota</taxon>
        <taxon>Pezizomycotina</taxon>
        <taxon>Dothideomycetes</taxon>
        <taxon>Dothideomycetidae</taxon>
        <taxon>Mycosphaerellales</taxon>
        <taxon>Teratosphaeriaceae</taxon>
        <taxon>Elasticomyces</taxon>
    </lineage>
</organism>
<evidence type="ECO:0000313" key="3">
    <source>
        <dbReference type="Proteomes" id="UP001310594"/>
    </source>
</evidence>
<sequence>MSFFASLLEDVETKGDKHGKNAPTQQSKSLQPQERKRTISSPTCESEILLGTTSSFYEEPLNLSINTQTKLTTHCLQTTPPDYEHGPRTNSTNGPLVGYRVHARQIRAKLAKMIADEQRVATEYQTAVSELDEAQMEMDRHEGTRPPRRENRSAADGCYGAWMWERGQLKATLEGARARMLEIISLFTTSWLWPCLVSAMPFFTSLIGVGAKGSVPDLQPSKHKPMDHHSLLQKMCKQGDRTPANYAHGPRKGDQQGLLFGYKAHAHLVCEKIVALMAETKRIKLTYDNAIGELKGAKLRLRDHEGRRPSRDSGLMSKWRRSREIQQIHVREVQTRVQRLEAEARKKRIWGLEMVAEGA</sequence>
<name>A0AAN7WC18_9PEZI</name>
<feature type="compositionally biased region" description="Polar residues" evidence="1">
    <location>
        <begin position="22"/>
        <end position="32"/>
    </location>
</feature>
<dbReference type="AlphaFoldDB" id="A0AAN7WC18"/>
<dbReference type="EMBL" id="JAVRQU010000006">
    <property type="protein sequence ID" value="KAK5701722.1"/>
    <property type="molecule type" value="Genomic_DNA"/>
</dbReference>
<reference evidence="2" key="1">
    <citation type="submission" date="2023-08" db="EMBL/GenBank/DDBJ databases">
        <title>Black Yeasts Isolated from many extreme environments.</title>
        <authorList>
            <person name="Coleine C."/>
            <person name="Stajich J.E."/>
            <person name="Selbmann L."/>
        </authorList>
    </citation>
    <scope>NUCLEOTIDE SEQUENCE</scope>
    <source>
        <strain evidence="2">CCFEE 5810</strain>
    </source>
</reference>
<dbReference type="Proteomes" id="UP001310594">
    <property type="component" value="Unassembled WGS sequence"/>
</dbReference>
<protein>
    <submittedName>
        <fullName evidence="2">Uncharacterized protein</fullName>
    </submittedName>
</protein>
<proteinExistence type="predicted"/>
<feature type="region of interest" description="Disordered" evidence="1">
    <location>
        <begin position="10"/>
        <end position="41"/>
    </location>
</feature>
<accession>A0AAN7WC18</accession>
<gene>
    <name evidence="2" type="ORF">LTR97_004540</name>
</gene>
<evidence type="ECO:0000256" key="1">
    <source>
        <dbReference type="SAM" id="MobiDB-lite"/>
    </source>
</evidence>